<gene>
    <name evidence="3" type="ORF">ACFPZI_22540</name>
</gene>
<evidence type="ECO:0000313" key="3">
    <source>
        <dbReference type="EMBL" id="MFC5854470.1"/>
    </source>
</evidence>
<reference evidence="4" key="1">
    <citation type="journal article" date="2019" name="Int. J. Syst. Evol. Microbiol.">
        <title>The Global Catalogue of Microorganisms (GCM) 10K type strain sequencing project: providing services to taxonomists for standard genome sequencing and annotation.</title>
        <authorList>
            <consortium name="The Broad Institute Genomics Platform"/>
            <consortium name="The Broad Institute Genome Sequencing Center for Infectious Disease"/>
            <person name="Wu L."/>
            <person name="Ma J."/>
        </authorList>
    </citation>
    <scope>NUCLEOTIDE SEQUENCE [LARGE SCALE GENOMIC DNA]</scope>
    <source>
        <strain evidence="4">JCM 10411</strain>
    </source>
</reference>
<dbReference type="RefSeq" id="WP_381365831.1">
    <property type="nucleotide sequence ID" value="NZ_JBHSOA010000050.1"/>
</dbReference>
<evidence type="ECO:0000313" key="4">
    <source>
        <dbReference type="Proteomes" id="UP001596180"/>
    </source>
</evidence>
<sequence>MPSVMGLLEEREVAARQRVESLRDNLERLVAELEEAEAAQDRLVIAKETVSQVLPEAGELKDVHVSGDARPIGPEPAAPGAMPRSAVPVRREGLDVSVLSPDYQRIMHVLADRERSGEGPAICRQLAAA</sequence>
<name>A0ABW1E267_9ACTN</name>
<evidence type="ECO:0000256" key="1">
    <source>
        <dbReference type="SAM" id="Coils"/>
    </source>
</evidence>
<keyword evidence="1" id="KW-0175">Coiled coil</keyword>
<protein>
    <submittedName>
        <fullName evidence="3">Uncharacterized protein</fullName>
    </submittedName>
</protein>
<organism evidence="3 4">
    <name type="scientific">Streptomyces chlorus</name>
    <dbReference type="NCBI Taxonomy" id="887452"/>
    <lineage>
        <taxon>Bacteria</taxon>
        <taxon>Bacillati</taxon>
        <taxon>Actinomycetota</taxon>
        <taxon>Actinomycetes</taxon>
        <taxon>Kitasatosporales</taxon>
        <taxon>Streptomycetaceae</taxon>
        <taxon>Streptomyces</taxon>
    </lineage>
</organism>
<comment type="caution">
    <text evidence="3">The sequence shown here is derived from an EMBL/GenBank/DDBJ whole genome shotgun (WGS) entry which is preliminary data.</text>
</comment>
<evidence type="ECO:0000256" key="2">
    <source>
        <dbReference type="SAM" id="MobiDB-lite"/>
    </source>
</evidence>
<keyword evidence="4" id="KW-1185">Reference proteome</keyword>
<feature type="coiled-coil region" evidence="1">
    <location>
        <begin position="5"/>
        <end position="46"/>
    </location>
</feature>
<dbReference type="Proteomes" id="UP001596180">
    <property type="component" value="Unassembled WGS sequence"/>
</dbReference>
<dbReference type="EMBL" id="JBHSOA010000050">
    <property type="protein sequence ID" value="MFC5854470.1"/>
    <property type="molecule type" value="Genomic_DNA"/>
</dbReference>
<proteinExistence type="predicted"/>
<accession>A0ABW1E267</accession>
<feature type="region of interest" description="Disordered" evidence="2">
    <location>
        <begin position="61"/>
        <end position="86"/>
    </location>
</feature>